<gene>
    <name evidence="1" type="ORF">BAOM_3542</name>
</gene>
<accession>A0A3Q9RQ46</accession>
<organism evidence="1 2">
    <name type="scientific">Peribacillus asahii</name>
    <dbReference type="NCBI Taxonomy" id="228899"/>
    <lineage>
        <taxon>Bacteria</taxon>
        <taxon>Bacillati</taxon>
        <taxon>Bacillota</taxon>
        <taxon>Bacilli</taxon>
        <taxon>Bacillales</taxon>
        <taxon>Bacillaceae</taxon>
        <taxon>Peribacillus</taxon>
    </lineage>
</organism>
<name>A0A3Q9RQ46_9BACI</name>
<dbReference type="EMBL" id="CP026095">
    <property type="protein sequence ID" value="AZV44151.1"/>
    <property type="molecule type" value="Genomic_DNA"/>
</dbReference>
<sequence length="50" mass="5841">MDNQTMKFIYVLQITSLHNILNFHGLYPMKKRLKTKTACQLTSLQAEAKE</sequence>
<dbReference type="KEGG" id="pasa:BAOM_3542"/>
<reference evidence="1 2" key="1">
    <citation type="submission" date="2018-01" db="EMBL/GenBank/DDBJ databases">
        <title>Bacillus asahii Genome sequencing and assembly.</title>
        <authorList>
            <person name="Jiang H."/>
            <person name="Feng Y."/>
            <person name="Zhao F."/>
            <person name="Lin X."/>
        </authorList>
    </citation>
    <scope>NUCLEOTIDE SEQUENCE [LARGE SCALE GENOMIC DNA]</scope>
    <source>
        <strain evidence="1 2">OM18</strain>
    </source>
</reference>
<protein>
    <submittedName>
        <fullName evidence="1">Uncharacterized protein</fullName>
    </submittedName>
</protein>
<evidence type="ECO:0000313" key="2">
    <source>
        <dbReference type="Proteomes" id="UP000283095"/>
    </source>
</evidence>
<dbReference type="Proteomes" id="UP000283095">
    <property type="component" value="Chromosome"/>
</dbReference>
<dbReference type="AlphaFoldDB" id="A0A3Q9RQ46"/>
<evidence type="ECO:0000313" key="1">
    <source>
        <dbReference type="EMBL" id="AZV44151.1"/>
    </source>
</evidence>
<proteinExistence type="predicted"/>